<evidence type="ECO:0000256" key="1">
    <source>
        <dbReference type="ARBA" id="ARBA00001971"/>
    </source>
</evidence>
<evidence type="ECO:0000313" key="11">
    <source>
        <dbReference type="Proteomes" id="UP000196573"/>
    </source>
</evidence>
<comment type="cofactor">
    <cofactor evidence="1 8">
        <name>heme</name>
        <dbReference type="ChEBI" id="CHEBI:30413"/>
    </cofactor>
</comment>
<keyword evidence="7 9" id="KW-0503">Monooxygenase</keyword>
<keyword evidence="5 9" id="KW-0560">Oxidoreductase</keyword>
<gene>
    <name evidence="10" type="ORF">EHSB41UT_02532</name>
</gene>
<dbReference type="InterPro" id="IPR001128">
    <property type="entry name" value="Cyt_P450"/>
</dbReference>
<feature type="binding site" description="axial binding residue" evidence="8">
    <location>
        <position position="366"/>
    </location>
    <ligand>
        <name>heme</name>
        <dbReference type="ChEBI" id="CHEBI:30413"/>
    </ligand>
    <ligandPart>
        <name>Fe</name>
        <dbReference type="ChEBI" id="CHEBI:18248"/>
    </ligandPart>
</feature>
<dbReference type="Proteomes" id="UP000196573">
    <property type="component" value="Unassembled WGS sequence"/>
</dbReference>
<evidence type="ECO:0000256" key="8">
    <source>
        <dbReference type="PIRSR" id="PIRSR602401-1"/>
    </source>
</evidence>
<dbReference type="EMBL" id="FWPT01000005">
    <property type="protein sequence ID" value="SMA47729.1"/>
    <property type="molecule type" value="Genomic_DNA"/>
</dbReference>
<dbReference type="GO" id="GO:0016125">
    <property type="term" value="P:sterol metabolic process"/>
    <property type="evidence" value="ECO:0007669"/>
    <property type="project" value="TreeGrafter"/>
</dbReference>
<keyword evidence="11" id="KW-1185">Reference proteome</keyword>
<name>A0A1X7AKB9_9GAMM</name>
<dbReference type="GO" id="GO:0020037">
    <property type="term" value="F:heme binding"/>
    <property type="evidence" value="ECO:0007669"/>
    <property type="project" value="InterPro"/>
</dbReference>
<dbReference type="PRINTS" id="PR00463">
    <property type="entry name" value="EP450I"/>
</dbReference>
<accession>A0A1X7AKB9</accession>
<keyword evidence="6 8" id="KW-0408">Iron</keyword>
<dbReference type="AlphaFoldDB" id="A0A1X7AKB9"/>
<evidence type="ECO:0000256" key="2">
    <source>
        <dbReference type="ARBA" id="ARBA00010617"/>
    </source>
</evidence>
<dbReference type="EC" id="1.14.-.-" evidence="10"/>
<dbReference type="InterPro" id="IPR002401">
    <property type="entry name" value="Cyt_P450_E_grp-I"/>
</dbReference>
<dbReference type="PANTHER" id="PTHR24286">
    <property type="entry name" value="CYTOCHROME P450 26"/>
    <property type="match status" value="1"/>
</dbReference>
<dbReference type="SUPFAM" id="SSF48264">
    <property type="entry name" value="Cytochrome P450"/>
    <property type="match status" value="1"/>
</dbReference>
<dbReference type="PRINTS" id="PR00385">
    <property type="entry name" value="P450"/>
</dbReference>
<dbReference type="OrthoDB" id="9764248at2"/>
<evidence type="ECO:0000256" key="9">
    <source>
        <dbReference type="RuleBase" id="RU000461"/>
    </source>
</evidence>
<dbReference type="Gene3D" id="1.10.630.10">
    <property type="entry name" value="Cytochrome P450"/>
    <property type="match status" value="1"/>
</dbReference>
<dbReference type="GO" id="GO:0004497">
    <property type="term" value="F:monooxygenase activity"/>
    <property type="evidence" value="ECO:0007669"/>
    <property type="project" value="UniProtKB-KW"/>
</dbReference>
<dbReference type="PANTHER" id="PTHR24286:SF24">
    <property type="entry name" value="LANOSTEROL 14-ALPHA DEMETHYLASE"/>
    <property type="match status" value="1"/>
</dbReference>
<dbReference type="InterPro" id="IPR017972">
    <property type="entry name" value="Cyt_P450_CS"/>
</dbReference>
<evidence type="ECO:0000256" key="3">
    <source>
        <dbReference type="ARBA" id="ARBA00022617"/>
    </source>
</evidence>
<comment type="similarity">
    <text evidence="2 9">Belongs to the cytochrome P450 family.</text>
</comment>
<organism evidence="10 11">
    <name type="scientific">Parendozoicomonas haliclonae</name>
    <dbReference type="NCBI Taxonomy" id="1960125"/>
    <lineage>
        <taxon>Bacteria</taxon>
        <taxon>Pseudomonadati</taxon>
        <taxon>Pseudomonadota</taxon>
        <taxon>Gammaproteobacteria</taxon>
        <taxon>Oceanospirillales</taxon>
        <taxon>Endozoicomonadaceae</taxon>
        <taxon>Parendozoicomonas</taxon>
    </lineage>
</organism>
<sequence length="424" mass="48439">MSVFARVLDNIYWRYYPYRFMYGKSGSITHLDVDGWEKLRFFSEPDELKEISRNADKVFLGGAGNEFLQSLFGPESVFLLDGEKHLQARKIISSELTNTAVSDIQPFIDTVIQSELCRVSDCGRTDLCSLARFIALRIMCKLLLNRQDRAVAKSLFKQLEQLTGFMANIVSFNKRYWRARQRISVGSFVERQTNKLRTTLNTLILESDHSSQFIKKLNSVCDHPGFGPSFLIDNLISCMTAGYDTTGSALAWSLFWFGREAGEAQYLRTAVAAGDMKAIKYFRQEVLRYCPPIDVLPRKLRSGCEHSSDVLSQLEEGAVACPYIHRAHHRAQTYQNPERFSPQRFARKEGYSNNEFCPFGAGNRLCLGMNVGRVIMDRLLTILCTDDWNVCLSNHRFRLVRRNVSIWPGYPLKGKLIRGKISGL</sequence>
<keyword evidence="3 8" id="KW-0349">Heme</keyword>
<evidence type="ECO:0000256" key="4">
    <source>
        <dbReference type="ARBA" id="ARBA00022723"/>
    </source>
</evidence>
<evidence type="ECO:0000256" key="7">
    <source>
        <dbReference type="ARBA" id="ARBA00023033"/>
    </source>
</evidence>
<keyword evidence="4 8" id="KW-0479">Metal-binding</keyword>
<dbReference type="GO" id="GO:0016705">
    <property type="term" value="F:oxidoreductase activity, acting on paired donors, with incorporation or reduction of molecular oxygen"/>
    <property type="evidence" value="ECO:0007669"/>
    <property type="project" value="InterPro"/>
</dbReference>
<evidence type="ECO:0000256" key="5">
    <source>
        <dbReference type="ARBA" id="ARBA00023002"/>
    </source>
</evidence>
<protein>
    <submittedName>
        <fullName evidence="10">Putative cytochrome P450 120</fullName>
        <ecNumber evidence="10">1.14.-.-</ecNumber>
    </submittedName>
</protein>
<dbReference type="RefSeq" id="WP_087110400.1">
    <property type="nucleotide sequence ID" value="NZ_CBCSCN010000003.1"/>
</dbReference>
<dbReference type="InterPro" id="IPR036396">
    <property type="entry name" value="Cyt_P450_sf"/>
</dbReference>
<reference evidence="10 11" key="1">
    <citation type="submission" date="2017-03" db="EMBL/GenBank/DDBJ databases">
        <authorList>
            <person name="Afonso C.L."/>
            <person name="Miller P.J."/>
            <person name="Scott M.A."/>
            <person name="Spackman E."/>
            <person name="Goraichik I."/>
            <person name="Dimitrov K.M."/>
            <person name="Suarez D.L."/>
            <person name="Swayne D.E."/>
        </authorList>
    </citation>
    <scope>NUCLEOTIDE SEQUENCE [LARGE SCALE GENOMIC DNA]</scope>
    <source>
        <strain evidence="10">SB41UT1</strain>
    </source>
</reference>
<proteinExistence type="inferred from homology"/>
<evidence type="ECO:0000313" key="10">
    <source>
        <dbReference type="EMBL" id="SMA47729.1"/>
    </source>
</evidence>
<dbReference type="Pfam" id="PF00067">
    <property type="entry name" value="p450"/>
    <property type="match status" value="1"/>
</dbReference>
<dbReference type="PROSITE" id="PS00086">
    <property type="entry name" value="CYTOCHROME_P450"/>
    <property type="match status" value="1"/>
</dbReference>
<dbReference type="GO" id="GO:0005506">
    <property type="term" value="F:iron ion binding"/>
    <property type="evidence" value="ECO:0007669"/>
    <property type="project" value="InterPro"/>
</dbReference>
<evidence type="ECO:0000256" key="6">
    <source>
        <dbReference type="ARBA" id="ARBA00023004"/>
    </source>
</evidence>